<dbReference type="Pfam" id="PF02668">
    <property type="entry name" value="TauD"/>
    <property type="match status" value="1"/>
</dbReference>
<dbReference type="InterPro" id="IPR042098">
    <property type="entry name" value="TauD-like_sf"/>
</dbReference>
<accession>A0ABU0PL92</accession>
<dbReference type="SUPFAM" id="SSF51197">
    <property type="entry name" value="Clavaminate synthase-like"/>
    <property type="match status" value="1"/>
</dbReference>
<evidence type="ECO:0000256" key="1">
    <source>
        <dbReference type="ARBA" id="ARBA00001954"/>
    </source>
</evidence>
<feature type="domain" description="TauD/TfdA-like" evidence="5">
    <location>
        <begin position="15"/>
        <end position="245"/>
    </location>
</feature>
<reference evidence="6 7" key="1">
    <citation type="submission" date="2023-07" db="EMBL/GenBank/DDBJ databases">
        <title>Comparative genomics of wheat-associated soil bacteria to identify genetic determinants of phenazine resistance.</title>
        <authorList>
            <person name="Mouncey N."/>
        </authorList>
    </citation>
    <scope>NUCLEOTIDE SEQUENCE [LARGE SCALE GENOMIC DNA]</scope>
    <source>
        <strain evidence="6 7">W1I3</strain>
    </source>
</reference>
<evidence type="ECO:0000256" key="4">
    <source>
        <dbReference type="ARBA" id="ARBA00023194"/>
    </source>
</evidence>
<sequence>MSLPWLTDIEYGSATEELLAKDMDAELQKHGVVRLTGFPATANELIRLLEHLGTPLRYYGGDTGTHPHHNAIWRVSYDREGARRGEAHAVDGPLAMHSSQSLLEPRPRYFCMLMVNPGWQDQAEGMNGESLLVPWADALRTLSEADPSDYMSMLNTLRSDIPYPDGLTRSVAYSIEPKQNEFDYGIRLKSDLLHHLQEILPGADITQVVKALVKAAQRAALRVQLTAGDLIIVDNNRWGHGRESVIGQLPTGGGGWDVNPRELWSLTLA</sequence>
<dbReference type="EMBL" id="JAUSXB010000001">
    <property type="protein sequence ID" value="MDQ0674733.1"/>
    <property type="molecule type" value="Genomic_DNA"/>
</dbReference>
<comment type="caution">
    <text evidence="6">The sequence shown here is derived from an EMBL/GenBank/DDBJ whole genome shotgun (WGS) entry which is preliminary data.</text>
</comment>
<proteinExistence type="predicted"/>
<dbReference type="InterPro" id="IPR003819">
    <property type="entry name" value="TauD/TfdA-like"/>
</dbReference>
<keyword evidence="6" id="KW-0223">Dioxygenase</keyword>
<name>A0ABU0PL92_9MICC</name>
<evidence type="ECO:0000313" key="7">
    <source>
        <dbReference type="Proteomes" id="UP001236806"/>
    </source>
</evidence>
<dbReference type="PANTHER" id="PTHR10696">
    <property type="entry name" value="GAMMA-BUTYROBETAINE HYDROXYLASE-RELATED"/>
    <property type="match status" value="1"/>
</dbReference>
<evidence type="ECO:0000313" key="6">
    <source>
        <dbReference type="EMBL" id="MDQ0674733.1"/>
    </source>
</evidence>
<keyword evidence="7" id="KW-1185">Reference proteome</keyword>
<dbReference type="GO" id="GO:0051213">
    <property type="term" value="F:dioxygenase activity"/>
    <property type="evidence" value="ECO:0007669"/>
    <property type="project" value="UniProtKB-KW"/>
</dbReference>
<evidence type="ECO:0000256" key="3">
    <source>
        <dbReference type="ARBA" id="ARBA00023004"/>
    </source>
</evidence>
<dbReference type="PANTHER" id="PTHR10696:SF56">
    <property type="entry name" value="TAUD_TFDA-LIKE DOMAIN-CONTAINING PROTEIN"/>
    <property type="match status" value="1"/>
</dbReference>
<dbReference type="RefSeq" id="WP_306636527.1">
    <property type="nucleotide sequence ID" value="NZ_JAUSXB010000001.1"/>
</dbReference>
<evidence type="ECO:0000259" key="5">
    <source>
        <dbReference type="Pfam" id="PF02668"/>
    </source>
</evidence>
<dbReference type="InterPro" id="IPR050411">
    <property type="entry name" value="AlphaKG_dependent_hydroxylases"/>
</dbReference>
<keyword evidence="3" id="KW-0408">Iron</keyword>
<keyword evidence="4" id="KW-0045">Antibiotic biosynthesis</keyword>
<dbReference type="Proteomes" id="UP001236806">
    <property type="component" value="Unassembled WGS sequence"/>
</dbReference>
<gene>
    <name evidence="6" type="ORF">QFZ36_002294</name>
</gene>
<keyword evidence="2" id="KW-0560">Oxidoreductase</keyword>
<protein>
    <submittedName>
        <fullName evidence="6">Alpha-ketoglutarate-dependent taurine dioxygenase</fullName>
    </submittedName>
</protein>
<organism evidence="6 7">
    <name type="scientific">Pseudarthrobacter siccitolerans</name>
    <dbReference type="NCBI Taxonomy" id="861266"/>
    <lineage>
        <taxon>Bacteria</taxon>
        <taxon>Bacillati</taxon>
        <taxon>Actinomycetota</taxon>
        <taxon>Actinomycetes</taxon>
        <taxon>Micrococcales</taxon>
        <taxon>Micrococcaceae</taxon>
        <taxon>Pseudarthrobacter</taxon>
    </lineage>
</organism>
<evidence type="ECO:0000256" key="2">
    <source>
        <dbReference type="ARBA" id="ARBA00023002"/>
    </source>
</evidence>
<dbReference type="Gene3D" id="3.60.130.10">
    <property type="entry name" value="Clavaminate synthase-like"/>
    <property type="match status" value="1"/>
</dbReference>
<comment type="cofactor">
    <cofactor evidence="1">
        <name>Fe(2+)</name>
        <dbReference type="ChEBI" id="CHEBI:29033"/>
    </cofactor>
</comment>